<accession>A0A4R2NJK0</accession>
<dbReference type="Proteomes" id="UP000294564">
    <property type="component" value="Unassembled WGS sequence"/>
</dbReference>
<dbReference type="PROSITE" id="PS51257">
    <property type="entry name" value="PROKAR_LIPOPROTEIN"/>
    <property type="match status" value="1"/>
</dbReference>
<keyword evidence="9" id="KW-1185">Reference proteome</keyword>
<comment type="cofactor">
    <cofactor evidence="1">
        <name>FAD</name>
        <dbReference type="ChEBI" id="CHEBI:57692"/>
    </cofactor>
</comment>
<evidence type="ECO:0000313" key="8">
    <source>
        <dbReference type="EMBL" id="TCP21739.1"/>
    </source>
</evidence>
<dbReference type="FunFam" id="3.50.50.60:FF:000228">
    <property type="entry name" value="FAD-containing monooxygenase EthA"/>
    <property type="match status" value="1"/>
</dbReference>
<evidence type="ECO:0000256" key="7">
    <source>
        <dbReference type="ARBA" id="ARBA00023033"/>
    </source>
</evidence>
<keyword evidence="4" id="KW-0274">FAD</keyword>
<protein>
    <submittedName>
        <fullName evidence="8">Cation diffusion facilitator CzcD-associated flavoprotein CzcO</fullName>
    </submittedName>
</protein>
<keyword evidence="5" id="KW-0521">NADP</keyword>
<keyword evidence="6" id="KW-0560">Oxidoreductase</keyword>
<dbReference type="EMBL" id="SLXM01000016">
    <property type="protein sequence ID" value="TCP21739.1"/>
    <property type="molecule type" value="Genomic_DNA"/>
</dbReference>
<sequence length="484" mass="55364">MNTTKNFDVIIIGAGVSGIGMACRLENEFENLNYAILERRSEIGGTWDLFNYPGIRSDSDMLTFGFDFRPWNGDKTLADGPSIKQYLVDTSNEYHVSDKIIFNSKVTSANWNSKEAAWNITVIDEKNTKEILYTCNFLIAASGYYNHDKGYLPKFKGTEAFKGEIIHPQHWPKDLNYTNKKVVVIGSGATAITIVPSMADKTSHITMLQRSPTYIYSIPSVDKLSVKLRKFFSERTVYKIARYRNVLLQQTIFKLSKKYPKRIQKFLISKIQRQLGKDFDIKHFTPNYNPWDQRLAAVPDNDLFKAIRKGKASVVTDHIDSFTENGIQLQSGKHLDADIIITATGLNLQVLGGMQLSIDNEIHPLHKKMTYKSVLVQDTPNFAYLFGYTNASWTLKINVATNYLIKLLKEKQQRNAKSVQPKTNNESNFEESILDSLNSGYVKRGGNLLPRQGKKYPWRVLHNYKMDKKILKKPIEDSSLEWNN</sequence>
<comment type="similarity">
    <text evidence="2">Belongs to the FAD-binding monooxygenase family.</text>
</comment>
<dbReference type="SUPFAM" id="SSF51905">
    <property type="entry name" value="FAD/NAD(P)-binding domain"/>
    <property type="match status" value="2"/>
</dbReference>
<keyword evidence="7" id="KW-0503">Monooxygenase</keyword>
<dbReference type="Gene3D" id="3.50.50.60">
    <property type="entry name" value="FAD/NAD(P)-binding domain"/>
    <property type="match status" value="3"/>
</dbReference>
<name>A0A4R2NJK0_9FLAO</name>
<dbReference type="GO" id="GO:0050661">
    <property type="term" value="F:NADP binding"/>
    <property type="evidence" value="ECO:0007669"/>
    <property type="project" value="InterPro"/>
</dbReference>
<dbReference type="Pfam" id="PF00743">
    <property type="entry name" value="FMO-like"/>
    <property type="match status" value="1"/>
</dbReference>
<proteinExistence type="inferred from homology"/>
<reference evidence="8 9" key="1">
    <citation type="submission" date="2019-03" db="EMBL/GenBank/DDBJ databases">
        <title>Genomic Encyclopedia of Type Strains, Phase IV (KMG-IV): sequencing the most valuable type-strain genomes for metagenomic binning, comparative biology and taxonomic classification.</title>
        <authorList>
            <person name="Goeker M."/>
        </authorList>
    </citation>
    <scope>NUCLEOTIDE SEQUENCE [LARGE SCALE GENOMIC DNA]</scope>
    <source>
        <strain evidence="8 9">DSM 14836</strain>
    </source>
</reference>
<dbReference type="AlphaFoldDB" id="A0A4R2NJK0"/>
<organism evidence="8 9">
    <name type="scientific">Tenacibaculum skagerrakense</name>
    <dbReference type="NCBI Taxonomy" id="186571"/>
    <lineage>
        <taxon>Bacteria</taxon>
        <taxon>Pseudomonadati</taxon>
        <taxon>Bacteroidota</taxon>
        <taxon>Flavobacteriia</taxon>
        <taxon>Flavobacteriales</taxon>
        <taxon>Flavobacteriaceae</taxon>
        <taxon>Tenacibaculum</taxon>
    </lineage>
</organism>
<gene>
    <name evidence="8" type="ORF">EV195_1165</name>
</gene>
<dbReference type="GO" id="GO:0004499">
    <property type="term" value="F:N,N-dimethylaniline monooxygenase activity"/>
    <property type="evidence" value="ECO:0007669"/>
    <property type="project" value="InterPro"/>
</dbReference>
<comment type="caution">
    <text evidence="8">The sequence shown here is derived from an EMBL/GenBank/DDBJ whole genome shotgun (WGS) entry which is preliminary data.</text>
</comment>
<evidence type="ECO:0000256" key="2">
    <source>
        <dbReference type="ARBA" id="ARBA00010139"/>
    </source>
</evidence>
<dbReference type="PANTHER" id="PTHR43872:SF1">
    <property type="entry name" value="MONOOXYGENASE, PUTATIVE (AFU_ORTHOLOGUE AFUA_8G02570)-RELATED"/>
    <property type="match status" value="1"/>
</dbReference>
<evidence type="ECO:0000256" key="5">
    <source>
        <dbReference type="ARBA" id="ARBA00022857"/>
    </source>
</evidence>
<dbReference type="GO" id="GO:0050660">
    <property type="term" value="F:flavin adenine dinucleotide binding"/>
    <property type="evidence" value="ECO:0007669"/>
    <property type="project" value="InterPro"/>
</dbReference>
<dbReference type="InterPro" id="IPR036188">
    <property type="entry name" value="FAD/NAD-bd_sf"/>
</dbReference>
<evidence type="ECO:0000256" key="3">
    <source>
        <dbReference type="ARBA" id="ARBA00022630"/>
    </source>
</evidence>
<dbReference type="RefSeq" id="WP_132796010.1">
    <property type="nucleotide sequence ID" value="NZ_SLXM01000016.1"/>
</dbReference>
<dbReference type="PANTHER" id="PTHR43872">
    <property type="entry name" value="MONOOXYGENASE, PUTATIVE (AFU_ORTHOLOGUE AFUA_8G02570)-RELATED"/>
    <property type="match status" value="1"/>
</dbReference>
<dbReference type="InterPro" id="IPR051820">
    <property type="entry name" value="FAD-binding_MO"/>
</dbReference>
<evidence type="ECO:0000256" key="6">
    <source>
        <dbReference type="ARBA" id="ARBA00023002"/>
    </source>
</evidence>
<evidence type="ECO:0000256" key="4">
    <source>
        <dbReference type="ARBA" id="ARBA00022827"/>
    </source>
</evidence>
<evidence type="ECO:0000313" key="9">
    <source>
        <dbReference type="Proteomes" id="UP000294564"/>
    </source>
</evidence>
<dbReference type="InterPro" id="IPR020946">
    <property type="entry name" value="Flavin_mOase-like"/>
</dbReference>
<dbReference type="OrthoDB" id="9778740at2"/>
<keyword evidence="3" id="KW-0285">Flavoprotein</keyword>
<evidence type="ECO:0000256" key="1">
    <source>
        <dbReference type="ARBA" id="ARBA00001974"/>
    </source>
</evidence>